<gene>
    <name evidence="1" type="ORF">F5544_43010</name>
</gene>
<sequence>MMEKFSYTAKSGKKITLPRFDNIPFGVIRTLRKEGETEQFFGLIEGVCGAKDLAVIDTMTQAEVRELMTAWQRDSSVDLGESSAS</sequence>
<evidence type="ECO:0000313" key="2">
    <source>
        <dbReference type="Proteomes" id="UP000503540"/>
    </source>
</evidence>
<dbReference type="KEGG" id="nah:F5544_43010"/>
<proteinExistence type="predicted"/>
<keyword evidence="2" id="KW-1185">Reference proteome</keyword>
<evidence type="ECO:0000313" key="1">
    <source>
        <dbReference type="EMBL" id="QIS16410.1"/>
    </source>
</evidence>
<dbReference type="Proteomes" id="UP000503540">
    <property type="component" value="Chromosome"/>
</dbReference>
<organism evidence="1 2">
    <name type="scientific">Nocardia arthritidis</name>
    <dbReference type="NCBI Taxonomy" id="228602"/>
    <lineage>
        <taxon>Bacteria</taxon>
        <taxon>Bacillati</taxon>
        <taxon>Actinomycetota</taxon>
        <taxon>Actinomycetes</taxon>
        <taxon>Mycobacteriales</taxon>
        <taxon>Nocardiaceae</taxon>
        <taxon>Nocardia</taxon>
    </lineage>
</organism>
<name>A0A6G9YTD6_9NOCA</name>
<protein>
    <recommendedName>
        <fullName evidence="3">Tail assembly chaperone</fullName>
    </recommendedName>
</protein>
<dbReference type="EMBL" id="CP046172">
    <property type="protein sequence ID" value="QIS16410.1"/>
    <property type="molecule type" value="Genomic_DNA"/>
</dbReference>
<evidence type="ECO:0008006" key="3">
    <source>
        <dbReference type="Google" id="ProtNLM"/>
    </source>
</evidence>
<dbReference type="RefSeq" id="WP_167478501.1">
    <property type="nucleotide sequence ID" value="NZ_CP046172.1"/>
</dbReference>
<reference evidence="1 2" key="1">
    <citation type="journal article" date="2019" name="ACS Chem. Biol.">
        <title>Identification and Mobilization of a Cryptic Antibiotic Biosynthesis Gene Locus from a Human-Pathogenic Nocardia Isolate.</title>
        <authorList>
            <person name="Herisse M."/>
            <person name="Ishida K."/>
            <person name="Porter J.L."/>
            <person name="Howden B."/>
            <person name="Hertweck C."/>
            <person name="Stinear T.P."/>
            <person name="Pidot S.J."/>
        </authorList>
    </citation>
    <scope>NUCLEOTIDE SEQUENCE [LARGE SCALE GENOMIC DNA]</scope>
    <source>
        <strain evidence="1 2">AUSMDU00012717</strain>
    </source>
</reference>
<dbReference type="AlphaFoldDB" id="A0A6G9YTD6"/>
<accession>A0A6G9YTD6</accession>